<dbReference type="Ensembl" id="ENSMMST00000035127.1">
    <property type="protein sequence ID" value="ENSMMSP00000031969.1"/>
    <property type="gene ID" value="ENSMMSG00000023674.1"/>
</dbReference>
<gene>
    <name evidence="18" type="primary">UNC45A</name>
</gene>
<evidence type="ECO:0000256" key="2">
    <source>
        <dbReference type="ARBA" id="ARBA00004556"/>
    </source>
</evidence>
<name>A0A8C6G194_MOSMO</name>
<evidence type="ECO:0000256" key="15">
    <source>
        <dbReference type="SAM" id="MobiDB-lite"/>
    </source>
</evidence>
<keyword evidence="8 14" id="KW-0802">TPR repeat</keyword>
<dbReference type="InterPro" id="IPR019734">
    <property type="entry name" value="TPR_rpt"/>
</dbReference>
<evidence type="ECO:0000256" key="10">
    <source>
        <dbReference type="ARBA" id="ARBA00023186"/>
    </source>
</evidence>
<dbReference type="GO" id="GO:0030154">
    <property type="term" value="P:cell differentiation"/>
    <property type="evidence" value="ECO:0007669"/>
    <property type="project" value="UniProtKB-KW"/>
</dbReference>
<keyword evidence="11" id="KW-0539">Nucleus</keyword>
<dbReference type="PANTHER" id="PTHR45994">
    <property type="entry name" value="FI21225P1"/>
    <property type="match status" value="1"/>
</dbReference>
<dbReference type="InterPro" id="IPR011990">
    <property type="entry name" value="TPR-like_helical_dom_sf"/>
</dbReference>
<dbReference type="Gene3D" id="1.25.40.10">
    <property type="entry name" value="Tetratricopeptide repeat domain"/>
    <property type="match status" value="1"/>
</dbReference>
<comment type="subcellular location">
    <subcellularLocation>
        <location evidence="2">Cytoplasm</location>
        <location evidence="2">Perinuclear region</location>
    </subcellularLocation>
    <subcellularLocation>
        <location evidence="1">Nucleus</location>
    </subcellularLocation>
</comment>
<feature type="domain" description="UNC-45/Cro1/She4 central" evidence="17">
    <location>
        <begin position="495"/>
        <end position="650"/>
    </location>
</feature>
<dbReference type="InterPro" id="IPR016024">
    <property type="entry name" value="ARM-type_fold"/>
</dbReference>
<comment type="subunit">
    <text evidence="12">Interacts with PGR isoforms A and B as well as with NR3C1 in the absence of ligand, and with HSP90AB1. Binding to HSP90AB1 involves 2 UNC45A monomers per HSP90AB1 dimer.</text>
</comment>
<evidence type="ECO:0000256" key="4">
    <source>
        <dbReference type="ARBA" id="ARBA00022490"/>
    </source>
</evidence>
<dbReference type="GO" id="GO:0007517">
    <property type="term" value="P:muscle organ development"/>
    <property type="evidence" value="ECO:0007669"/>
    <property type="project" value="UniProtKB-KW"/>
</dbReference>
<feature type="chain" id="PRO_5034042321" description="Protein unc-45 homolog A" evidence="16">
    <location>
        <begin position="28"/>
        <end position="1089"/>
    </location>
</feature>
<organism evidence="18 19">
    <name type="scientific">Moschus moschiferus</name>
    <name type="common">Siberian musk deer</name>
    <name type="synonym">Moschus sibiricus</name>
    <dbReference type="NCBI Taxonomy" id="68415"/>
    <lineage>
        <taxon>Eukaryota</taxon>
        <taxon>Metazoa</taxon>
        <taxon>Chordata</taxon>
        <taxon>Craniata</taxon>
        <taxon>Vertebrata</taxon>
        <taxon>Euteleostomi</taxon>
        <taxon>Mammalia</taxon>
        <taxon>Eutheria</taxon>
        <taxon>Laurasiatheria</taxon>
        <taxon>Artiodactyla</taxon>
        <taxon>Ruminantia</taxon>
        <taxon>Pecora</taxon>
        <taxon>Moschidae</taxon>
        <taxon>Moschus</taxon>
    </lineage>
</organism>
<evidence type="ECO:0000256" key="13">
    <source>
        <dbReference type="ARBA" id="ARBA00070366"/>
    </source>
</evidence>
<evidence type="ECO:0000313" key="19">
    <source>
        <dbReference type="Proteomes" id="UP000694544"/>
    </source>
</evidence>
<reference evidence="18" key="2">
    <citation type="submission" date="2025-09" db="UniProtKB">
        <authorList>
            <consortium name="Ensembl"/>
        </authorList>
    </citation>
    <scope>IDENTIFICATION</scope>
</reference>
<keyword evidence="5" id="KW-0517">Myogenesis</keyword>
<dbReference type="GeneTree" id="ENSGT00940000159320"/>
<proteinExistence type="predicted"/>
<evidence type="ECO:0000313" key="18">
    <source>
        <dbReference type="Ensembl" id="ENSMMSP00000031969.1"/>
    </source>
</evidence>
<keyword evidence="16" id="KW-0732">Signal</keyword>
<dbReference type="FunFam" id="1.25.10.10:FF:000087">
    <property type="entry name" value="Unc-45 myosin chaperone A"/>
    <property type="match status" value="1"/>
</dbReference>
<accession>A0A8C6G194</accession>
<keyword evidence="3" id="KW-0217">Developmental protein</keyword>
<dbReference type="Gene3D" id="1.25.10.10">
    <property type="entry name" value="Leucine-rich Repeat Variant"/>
    <property type="match status" value="2"/>
</dbReference>
<dbReference type="SUPFAM" id="SSF48452">
    <property type="entry name" value="TPR-like"/>
    <property type="match status" value="1"/>
</dbReference>
<dbReference type="GO" id="GO:0006457">
    <property type="term" value="P:protein folding"/>
    <property type="evidence" value="ECO:0007669"/>
    <property type="project" value="Ensembl"/>
</dbReference>
<dbReference type="GO" id="GO:0051879">
    <property type="term" value="F:Hsp90 protein binding"/>
    <property type="evidence" value="ECO:0007669"/>
    <property type="project" value="Ensembl"/>
</dbReference>
<evidence type="ECO:0000256" key="7">
    <source>
        <dbReference type="ARBA" id="ARBA00022782"/>
    </source>
</evidence>
<evidence type="ECO:0000256" key="1">
    <source>
        <dbReference type="ARBA" id="ARBA00004123"/>
    </source>
</evidence>
<dbReference type="PROSITE" id="PS50005">
    <property type="entry name" value="TPR"/>
    <property type="match status" value="1"/>
</dbReference>
<evidence type="ECO:0000256" key="6">
    <source>
        <dbReference type="ARBA" id="ARBA00022737"/>
    </source>
</evidence>
<keyword evidence="10" id="KW-0143">Chaperone</keyword>
<dbReference type="GO" id="GO:0005794">
    <property type="term" value="C:Golgi apparatus"/>
    <property type="evidence" value="ECO:0007669"/>
    <property type="project" value="Ensembl"/>
</dbReference>
<evidence type="ECO:0000256" key="9">
    <source>
        <dbReference type="ARBA" id="ARBA00022990"/>
    </source>
</evidence>
<dbReference type="GO" id="GO:0048471">
    <property type="term" value="C:perinuclear region of cytoplasm"/>
    <property type="evidence" value="ECO:0007669"/>
    <property type="project" value="UniProtKB-SubCell"/>
</dbReference>
<keyword evidence="7" id="KW-0221">Differentiation</keyword>
<evidence type="ECO:0000256" key="11">
    <source>
        <dbReference type="ARBA" id="ARBA00023242"/>
    </source>
</evidence>
<dbReference type="InterPro" id="IPR013105">
    <property type="entry name" value="TPR_2"/>
</dbReference>
<protein>
    <recommendedName>
        <fullName evidence="13">Protein unc-45 homolog A</fullName>
    </recommendedName>
</protein>
<dbReference type="PANTHER" id="PTHR45994:SF3">
    <property type="entry name" value="PROTEIN UNC-45 HOMOLOG A"/>
    <property type="match status" value="1"/>
</dbReference>
<sequence length="1089" mass="119406">MGFQRSSPLLMGLSVGLLLFFSWMMRAQPASLSALAHHPHLCQTTWDADGHRYPGFFCPRLSDTPEEAYCCHLQASGGFCCTQAEFEALNQVNLSALRPPPIFRGPGPLLALSLYSLLLVALMTADLVHFCRVRSRGRGQCRDLSPSSDRRPSRSSAARPLQASSVEQLRKDGNELFKCGDYEGALTAYTQALGLGATPQDQAILHRNRAACHLKLEGYEKAETEATKAIEKDGGDVKALYRRSQALEKLGRLDQAILDLQRCVSLEPKNKVFQEALRNIAGQIQEKVRYMSSTDAKVEQMFQILLDPQEKGTEKKQKASQNLVVLAREDAGAEKIFRSNGVQLLQRLLDTGEPDLMLAALRTLVGICSEHQSRTVATLSVLGTRRVVSMLGVENQAVSLAACHLLQVMFDALKEGVKKGFRGKEGAVIVDPARELKVLISNLLELLTEVGVSGQGRDNALTLLIKVVPRKSPKDPNNSLTLWVIDQGLKKILEVGGSVQDPPGELTVTANSRMSASILLNKLFDDLKCDAERENFHRLCENYIKSWFEGHGLAGKLRAIQTVSCLLQGPCDAGNRALELNGVMESVITLCASEQEEEQLVAVEALIHAAGKAKRASFITANGVSLLKDLYKRSEKDSIRIRALVGLCKLGSAGGTDFSMKQFAEGSTLKLAKQCRKWLCNDQMDVGTRRWAVEGLAYLTFDADVKEEFVEDVAALKALFQLSKSEERSVLFAVASALVNCTNSYDYEEPDPKMVELAKYAKQHVPEQHPKDKPSFVRARVKKLLAAGVVSAMTCMVKTESPVLTSSCRELLSRVFLALVEEVEDRGTVVAQGGGKALLPLALEGTDVGQTKAAQALAKLTITSNPEMTFPGERIYEVVRPLVSLLHLNCSGLQNFEALMALTNLAGISERLRQKILKEKAVPMIEGYMFEEHEMLRRAATECMCNLAMSKEVQDLFEATGNDRLKLLVLYSGEDDELLRQAAAGGLAMLTSMRPSLCSRIPQVTTHWLEILQALLLSPSQELQHRGAVVVLNMVEASREIASTLMESEVLEILSVLAKDKESPVTRAATACLGKAVEYGLIKPSQDGK</sequence>
<feature type="repeat" description="TPR" evidence="14">
    <location>
        <begin position="237"/>
        <end position="270"/>
    </location>
</feature>
<dbReference type="FunFam" id="1.25.10.10:FF:000043">
    <property type="entry name" value="Unc-45 myosin chaperone B"/>
    <property type="match status" value="1"/>
</dbReference>
<dbReference type="GO" id="GO:0005829">
    <property type="term" value="C:cytosol"/>
    <property type="evidence" value="ECO:0007669"/>
    <property type="project" value="Ensembl"/>
</dbReference>
<evidence type="ECO:0000256" key="16">
    <source>
        <dbReference type="SAM" id="SignalP"/>
    </source>
</evidence>
<evidence type="ECO:0000256" key="8">
    <source>
        <dbReference type="ARBA" id="ARBA00022803"/>
    </source>
</evidence>
<evidence type="ECO:0000259" key="17">
    <source>
        <dbReference type="Pfam" id="PF11701"/>
    </source>
</evidence>
<evidence type="ECO:0000256" key="5">
    <source>
        <dbReference type="ARBA" id="ARBA00022541"/>
    </source>
</evidence>
<feature type="region of interest" description="Disordered" evidence="15">
    <location>
        <begin position="138"/>
        <end position="164"/>
    </location>
</feature>
<feature type="signal peptide" evidence="16">
    <location>
        <begin position="1"/>
        <end position="27"/>
    </location>
</feature>
<evidence type="ECO:0000256" key="14">
    <source>
        <dbReference type="PROSITE-ProRule" id="PRU00339"/>
    </source>
</evidence>
<keyword evidence="4" id="KW-0963">Cytoplasm</keyword>
<dbReference type="Proteomes" id="UP000694544">
    <property type="component" value="Unplaced"/>
</dbReference>
<keyword evidence="6" id="KW-0677">Repeat</keyword>
<dbReference type="Pfam" id="PF11701">
    <property type="entry name" value="UNC45-central"/>
    <property type="match status" value="1"/>
</dbReference>
<keyword evidence="9" id="KW-0007">Acetylation</keyword>
<dbReference type="InterPro" id="IPR011989">
    <property type="entry name" value="ARM-like"/>
</dbReference>
<evidence type="ECO:0000256" key="3">
    <source>
        <dbReference type="ARBA" id="ARBA00022473"/>
    </source>
</evidence>
<dbReference type="InterPro" id="IPR024660">
    <property type="entry name" value="UCS_central_dom"/>
</dbReference>
<feature type="compositionally biased region" description="Low complexity" evidence="15">
    <location>
        <begin position="154"/>
        <end position="164"/>
    </location>
</feature>
<dbReference type="GO" id="GO:0016607">
    <property type="term" value="C:nuclear speck"/>
    <property type="evidence" value="ECO:0007669"/>
    <property type="project" value="Ensembl"/>
</dbReference>
<dbReference type="Pfam" id="PF07719">
    <property type="entry name" value="TPR_2"/>
    <property type="match status" value="1"/>
</dbReference>
<keyword evidence="19" id="KW-1185">Reference proteome</keyword>
<dbReference type="SUPFAM" id="SSF48371">
    <property type="entry name" value="ARM repeat"/>
    <property type="match status" value="2"/>
</dbReference>
<reference evidence="18" key="1">
    <citation type="submission" date="2025-08" db="UniProtKB">
        <authorList>
            <consortium name="Ensembl"/>
        </authorList>
    </citation>
    <scope>IDENTIFICATION</scope>
</reference>
<dbReference type="SMART" id="SM00028">
    <property type="entry name" value="TPR"/>
    <property type="match status" value="3"/>
</dbReference>
<evidence type="ECO:0000256" key="12">
    <source>
        <dbReference type="ARBA" id="ARBA00062650"/>
    </source>
</evidence>
<dbReference type="AlphaFoldDB" id="A0A8C6G194"/>
<dbReference type="FunFam" id="1.25.40.10:FF:000025">
    <property type="entry name" value="Unc-45 myosin chaperone B"/>
    <property type="match status" value="1"/>
</dbReference>